<dbReference type="Proteomes" id="UP001187734">
    <property type="component" value="Unassembled WGS sequence"/>
</dbReference>
<dbReference type="AlphaFoldDB" id="A0AAE8MEW7"/>
<proteinExistence type="predicted"/>
<keyword evidence="3" id="KW-1185">Reference proteome</keyword>
<sequence>MIFRSSQHSDKLYVLSQLSTLASDAATVALNAGKDLSVALRLLEMGRGVLTRSMEEMRTDHASLQVQHPELAKNLCQIQSALDDPLQYDEKSEDPESSWIRTLKAAEGRPVVVIYVSRFRCDAIIVEPHQLRLLSLPKLSLANVEGLYLRGASDPKPVGKKGPIAGNFNIWQAVVASHEWDDKSSERGWGSLNKEPQAALGSPKVPNRQWETIAKPLMDALGLAHKPTDDNWPHVWWIPTGILSKFPIHAAGNYHPGTAETVLDRCVSSYSSSIKSLIKGRLHQPSVSGTPHALVVGMDTTQGLHSPLPFTRQEVALVKTVCKSMGVTPIESEQRKKEVVSNLPNCTIFILLATVRAKKKTLSTVNSYSTTGRVTLLPSLPF</sequence>
<protein>
    <recommendedName>
        <fullName evidence="1">CHAT domain-containing protein</fullName>
    </recommendedName>
</protein>
<feature type="domain" description="CHAT" evidence="1">
    <location>
        <begin position="211"/>
        <end position="327"/>
    </location>
</feature>
<evidence type="ECO:0000259" key="1">
    <source>
        <dbReference type="Pfam" id="PF12770"/>
    </source>
</evidence>
<reference evidence="2" key="1">
    <citation type="submission" date="2018-03" db="EMBL/GenBank/DDBJ databases">
        <authorList>
            <person name="Guldener U."/>
        </authorList>
    </citation>
    <scope>NUCLEOTIDE SEQUENCE</scope>
</reference>
<name>A0AAE8MEW7_9HYPO</name>
<evidence type="ECO:0000313" key="2">
    <source>
        <dbReference type="EMBL" id="SPJ82316.1"/>
    </source>
</evidence>
<evidence type="ECO:0000313" key="3">
    <source>
        <dbReference type="Proteomes" id="UP001187734"/>
    </source>
</evidence>
<dbReference type="InterPro" id="IPR024983">
    <property type="entry name" value="CHAT_dom"/>
</dbReference>
<dbReference type="EMBL" id="ONZP01000356">
    <property type="protein sequence ID" value="SPJ82316.1"/>
    <property type="molecule type" value="Genomic_DNA"/>
</dbReference>
<dbReference type="Pfam" id="PF12770">
    <property type="entry name" value="CHAT"/>
    <property type="match status" value="1"/>
</dbReference>
<organism evidence="2 3">
    <name type="scientific">Fusarium torulosum</name>
    <dbReference type="NCBI Taxonomy" id="33205"/>
    <lineage>
        <taxon>Eukaryota</taxon>
        <taxon>Fungi</taxon>
        <taxon>Dikarya</taxon>
        <taxon>Ascomycota</taxon>
        <taxon>Pezizomycotina</taxon>
        <taxon>Sordariomycetes</taxon>
        <taxon>Hypocreomycetidae</taxon>
        <taxon>Hypocreales</taxon>
        <taxon>Nectriaceae</taxon>
        <taxon>Fusarium</taxon>
    </lineage>
</organism>
<gene>
    <name evidence="2" type="ORF">FTOL_09721</name>
</gene>
<comment type="caution">
    <text evidence="2">The sequence shown here is derived from an EMBL/GenBank/DDBJ whole genome shotgun (WGS) entry which is preliminary data.</text>
</comment>
<accession>A0AAE8MEW7</accession>